<gene>
    <name evidence="7 8" type="primary">mltG</name>
    <name evidence="8" type="ORF">HCG48_10120</name>
</gene>
<dbReference type="PANTHER" id="PTHR30518">
    <property type="entry name" value="ENDOLYTIC MUREIN TRANSGLYCOSYLASE"/>
    <property type="match status" value="1"/>
</dbReference>
<sequence length="360" mass="40239">MKAVRRKSRWSFYWGLLPVVSVFFAWQGWVWWSWVSAPAIDPKTIESEAESPPAKVIEVKTGSTGQEIGATLEAEGLIRSTQAWNVWARWLSLTKGGGGFQVGSYEINPTEPMTEIAAKIWSGDVLKLSYTIPEGWTIEDMAEYFEDRGFFKAETFIEATKNVPYDLFPWLPKDLPHVEGFLYPDTYLLRSDRLDAESAIGQMIGQFEVVALPVYEQQAGDADLSLLDWVTLASIVEREAVISEERRLISGVFHNRLTEGIPLGADPTVEYGLGLTQTADRPLTYEEVATPSPYNTYINAGLPPTPIGSPGLPSLEATLSPEATDYLYFVARYDGTHVFSRTLAEHEAAQAEIWNERDSQ</sequence>
<evidence type="ECO:0000313" key="8">
    <source>
        <dbReference type="EMBL" id="QIZ70898.1"/>
    </source>
</evidence>
<keyword evidence="1 7" id="KW-1003">Cell membrane</keyword>
<feature type="transmembrane region" description="Helical" evidence="7">
    <location>
        <begin position="12"/>
        <end position="34"/>
    </location>
</feature>
<name>A0A6H1TWB8_9CYAN</name>
<evidence type="ECO:0000256" key="6">
    <source>
        <dbReference type="ARBA" id="ARBA00023316"/>
    </source>
</evidence>
<evidence type="ECO:0000256" key="4">
    <source>
        <dbReference type="ARBA" id="ARBA00023136"/>
    </source>
</evidence>
<dbReference type="GO" id="GO:0071555">
    <property type="term" value="P:cell wall organization"/>
    <property type="evidence" value="ECO:0007669"/>
    <property type="project" value="UniProtKB-KW"/>
</dbReference>
<keyword evidence="4 7" id="KW-0472">Membrane</keyword>
<protein>
    <recommendedName>
        <fullName evidence="7">Endolytic murein transglycosylase</fullName>
        <ecNumber evidence="7">4.2.2.29</ecNumber>
    </recommendedName>
    <alternativeName>
        <fullName evidence="7">Peptidoglycan lytic transglycosylase</fullName>
    </alternativeName>
    <alternativeName>
        <fullName evidence="7">Peptidoglycan polymerization terminase</fullName>
    </alternativeName>
</protein>
<dbReference type="GO" id="GO:0008932">
    <property type="term" value="F:lytic endotransglycosylase activity"/>
    <property type="evidence" value="ECO:0007669"/>
    <property type="project" value="UniProtKB-UniRule"/>
</dbReference>
<comment type="function">
    <text evidence="7">Functions as a peptidoglycan terminase that cleaves nascent peptidoglycan strands endolytically to terminate their elongation.</text>
</comment>
<keyword evidence="6 7" id="KW-0961">Cell wall biogenesis/degradation</keyword>
<comment type="catalytic activity">
    <reaction evidence="7">
        <text>a peptidoglycan chain = a peptidoglycan chain with N-acetyl-1,6-anhydromuramyl-[peptide] at the reducing end + a peptidoglycan chain with N-acetylglucosamine at the non-reducing end.</text>
        <dbReference type="EC" id="4.2.2.29"/>
    </reaction>
</comment>
<dbReference type="InterPro" id="IPR003770">
    <property type="entry name" value="MLTG-like"/>
</dbReference>
<evidence type="ECO:0000313" key="9">
    <source>
        <dbReference type="Proteomes" id="UP000500857"/>
    </source>
</evidence>
<evidence type="ECO:0000256" key="3">
    <source>
        <dbReference type="ARBA" id="ARBA00022989"/>
    </source>
</evidence>
<evidence type="ECO:0000256" key="7">
    <source>
        <dbReference type="HAMAP-Rule" id="MF_02065"/>
    </source>
</evidence>
<dbReference type="GO" id="GO:0009252">
    <property type="term" value="P:peptidoglycan biosynthetic process"/>
    <property type="evidence" value="ECO:0007669"/>
    <property type="project" value="UniProtKB-UniRule"/>
</dbReference>
<reference evidence="8 9" key="1">
    <citation type="submission" date="2020-04" db="EMBL/GenBank/DDBJ databases">
        <authorList>
            <person name="Basu S."/>
            <person name="Maruthanayagam V."/>
            <person name="Chakraborty S."/>
            <person name="Pramanik A."/>
            <person name="Mukherjee J."/>
            <person name="Brink B."/>
        </authorList>
    </citation>
    <scope>NUCLEOTIDE SEQUENCE [LARGE SCALE GENOMIC DNA]</scope>
    <source>
        <strain evidence="8 9">AP17</strain>
    </source>
</reference>
<dbReference type="PANTHER" id="PTHR30518:SF2">
    <property type="entry name" value="ENDOLYTIC MUREIN TRANSGLYCOSYLASE"/>
    <property type="match status" value="1"/>
</dbReference>
<dbReference type="EC" id="4.2.2.29" evidence="7"/>
<comment type="subcellular location">
    <subcellularLocation>
        <location evidence="7">Cell membrane</location>
        <topology evidence="7">Single-pass membrane protein</topology>
    </subcellularLocation>
</comment>
<evidence type="ECO:0000256" key="2">
    <source>
        <dbReference type="ARBA" id="ARBA00022692"/>
    </source>
</evidence>
<dbReference type="Pfam" id="PF02618">
    <property type="entry name" value="YceG"/>
    <property type="match status" value="1"/>
</dbReference>
<organism evidence="8 9">
    <name type="scientific">Oxynema aestuarii AP17</name>
    <dbReference type="NCBI Taxonomy" id="2064643"/>
    <lineage>
        <taxon>Bacteria</taxon>
        <taxon>Bacillati</taxon>
        <taxon>Cyanobacteriota</taxon>
        <taxon>Cyanophyceae</taxon>
        <taxon>Oscillatoriophycideae</taxon>
        <taxon>Oscillatoriales</taxon>
        <taxon>Oscillatoriaceae</taxon>
        <taxon>Oxynema</taxon>
        <taxon>Oxynema aestuarii</taxon>
    </lineage>
</organism>
<dbReference type="CDD" id="cd08010">
    <property type="entry name" value="MltG_like"/>
    <property type="match status" value="1"/>
</dbReference>
<comment type="similarity">
    <text evidence="7">Belongs to the transglycosylase MltG family.</text>
</comment>
<keyword evidence="9" id="KW-1185">Reference proteome</keyword>
<dbReference type="AlphaFoldDB" id="A0A6H1TWB8"/>
<evidence type="ECO:0000256" key="5">
    <source>
        <dbReference type="ARBA" id="ARBA00023239"/>
    </source>
</evidence>
<keyword evidence="3 7" id="KW-1133">Transmembrane helix</keyword>
<feature type="site" description="Important for catalytic activity" evidence="7">
    <location>
        <position position="239"/>
    </location>
</feature>
<dbReference type="Gene3D" id="3.30.1490.480">
    <property type="entry name" value="Endolytic murein transglycosylase"/>
    <property type="match status" value="1"/>
</dbReference>
<dbReference type="GO" id="GO:0005886">
    <property type="term" value="C:plasma membrane"/>
    <property type="evidence" value="ECO:0007669"/>
    <property type="project" value="UniProtKB-SubCell"/>
</dbReference>
<keyword evidence="2 7" id="KW-0812">Transmembrane</keyword>
<dbReference type="Gene3D" id="3.30.160.60">
    <property type="entry name" value="Classic Zinc Finger"/>
    <property type="match status" value="1"/>
</dbReference>
<dbReference type="KEGG" id="oxy:HCG48_10120"/>
<proteinExistence type="inferred from homology"/>
<dbReference type="RefSeq" id="WP_168569053.1">
    <property type="nucleotide sequence ID" value="NZ_CP051167.1"/>
</dbReference>
<accession>A0A6H1TWB8</accession>
<dbReference type="HAMAP" id="MF_02065">
    <property type="entry name" value="MltG"/>
    <property type="match status" value="1"/>
</dbReference>
<keyword evidence="5 7" id="KW-0456">Lyase</keyword>
<evidence type="ECO:0000256" key="1">
    <source>
        <dbReference type="ARBA" id="ARBA00022475"/>
    </source>
</evidence>
<dbReference type="EMBL" id="CP051167">
    <property type="protein sequence ID" value="QIZ70898.1"/>
    <property type="molecule type" value="Genomic_DNA"/>
</dbReference>
<dbReference type="NCBIfam" id="TIGR00247">
    <property type="entry name" value="endolytic transglycosylase MltG"/>
    <property type="match status" value="1"/>
</dbReference>
<dbReference type="Proteomes" id="UP000500857">
    <property type="component" value="Chromosome"/>
</dbReference>